<dbReference type="EMBL" id="FONV01000016">
    <property type="protein sequence ID" value="SFF64460.1"/>
    <property type="molecule type" value="Genomic_DNA"/>
</dbReference>
<feature type="region of interest" description="Disordered" evidence="1">
    <location>
        <begin position="114"/>
        <end position="138"/>
    </location>
</feature>
<dbReference type="GO" id="GO:0046373">
    <property type="term" value="P:L-arabinose metabolic process"/>
    <property type="evidence" value="ECO:0007669"/>
    <property type="project" value="InterPro"/>
</dbReference>
<dbReference type="InterPro" id="IPR007934">
    <property type="entry name" value="AbfB_ABD"/>
</dbReference>
<gene>
    <name evidence="4" type="ORF">SAMN05421541_11675</name>
</gene>
<evidence type="ECO:0000313" key="5">
    <source>
        <dbReference type="Proteomes" id="UP000199645"/>
    </source>
</evidence>
<protein>
    <submittedName>
        <fullName evidence="4">Alpha-L-arabinofuranosidase B (ABFB) domain-containing protein</fullName>
    </submittedName>
</protein>
<dbReference type="SUPFAM" id="SSF110221">
    <property type="entry name" value="AbfB domain"/>
    <property type="match status" value="1"/>
</dbReference>
<feature type="transmembrane region" description="Helical" evidence="2">
    <location>
        <begin position="46"/>
        <end position="68"/>
    </location>
</feature>
<evidence type="ECO:0000256" key="2">
    <source>
        <dbReference type="SAM" id="Phobius"/>
    </source>
</evidence>
<dbReference type="RefSeq" id="WP_093620521.1">
    <property type="nucleotide sequence ID" value="NZ_BOMT01000086.1"/>
</dbReference>
<dbReference type="Gene3D" id="2.80.10.50">
    <property type="match status" value="1"/>
</dbReference>
<name>A0A1I2KE24_9ACTN</name>
<reference evidence="4 5" key="1">
    <citation type="submission" date="2016-10" db="EMBL/GenBank/DDBJ databases">
        <authorList>
            <person name="de Groot N.N."/>
        </authorList>
    </citation>
    <scope>NUCLEOTIDE SEQUENCE [LARGE SCALE GENOMIC DNA]</scope>
    <source>
        <strain evidence="4 5">DSM 43019</strain>
    </source>
</reference>
<feature type="domain" description="Alpha-L-arabinofuranosidase B arabinose-binding" evidence="3">
    <location>
        <begin position="172"/>
        <end position="261"/>
    </location>
</feature>
<keyword evidence="2" id="KW-0472">Membrane</keyword>
<accession>A0A1I2KE24</accession>
<dbReference type="Pfam" id="PF05270">
    <property type="entry name" value="AbfB"/>
    <property type="match status" value="1"/>
</dbReference>
<evidence type="ECO:0000259" key="3">
    <source>
        <dbReference type="Pfam" id="PF05270"/>
    </source>
</evidence>
<feature type="compositionally biased region" description="Low complexity" evidence="1">
    <location>
        <begin position="126"/>
        <end position="138"/>
    </location>
</feature>
<dbReference type="STRING" id="35752.SAMN05421541_11675"/>
<evidence type="ECO:0000256" key="1">
    <source>
        <dbReference type="SAM" id="MobiDB-lite"/>
    </source>
</evidence>
<keyword evidence="2" id="KW-0812">Transmembrane</keyword>
<dbReference type="GO" id="GO:0046556">
    <property type="term" value="F:alpha-L-arabinofuranosidase activity"/>
    <property type="evidence" value="ECO:0007669"/>
    <property type="project" value="InterPro"/>
</dbReference>
<sequence>MTKADNSETVRIDGWIPPYAPGRTYGAAAGPGHPDGSPPRRSGRPLLVLAAATGLAVIAYGIAAAVVLGTESPRLPEHALPGAEWSPGLATPPVSVLPSPPAEAVVPTREIREAGVTSTTRPGHGAATPSRTASPSPSADPAFIVGRTVGIGVTGLSGQRLRNHDFVARVEADSAAKGPSGRFTVRQGLADARCVSFESAEFPGFYLRHRNYVLLLERADPSALYLSDATFCPEASGGGFALRSVNFPDHRLVVADGSVRLVRTPAGQATTFRALPPL</sequence>
<dbReference type="Proteomes" id="UP000199645">
    <property type="component" value="Unassembled WGS sequence"/>
</dbReference>
<keyword evidence="2" id="KW-1133">Transmembrane helix</keyword>
<evidence type="ECO:0000313" key="4">
    <source>
        <dbReference type="EMBL" id="SFF64460.1"/>
    </source>
</evidence>
<dbReference type="AlphaFoldDB" id="A0A1I2KE24"/>
<organism evidence="4 5">
    <name type="scientific">Actinoplanes philippinensis</name>
    <dbReference type="NCBI Taxonomy" id="35752"/>
    <lineage>
        <taxon>Bacteria</taxon>
        <taxon>Bacillati</taxon>
        <taxon>Actinomycetota</taxon>
        <taxon>Actinomycetes</taxon>
        <taxon>Micromonosporales</taxon>
        <taxon>Micromonosporaceae</taxon>
        <taxon>Actinoplanes</taxon>
    </lineage>
</organism>
<dbReference type="InterPro" id="IPR036195">
    <property type="entry name" value="AbfB_ABD_sf"/>
</dbReference>
<proteinExistence type="predicted"/>
<keyword evidence="5" id="KW-1185">Reference proteome</keyword>